<gene>
    <name evidence="1" type="ORF">A2806_03825</name>
</gene>
<organism evidence="1 2">
    <name type="scientific">Candidatus Terrybacteria bacterium RIFCSPHIGHO2_01_FULL_48_17</name>
    <dbReference type="NCBI Taxonomy" id="1802362"/>
    <lineage>
        <taxon>Bacteria</taxon>
        <taxon>Candidatus Terryibacteriota</taxon>
    </lineage>
</organism>
<reference evidence="1 2" key="1">
    <citation type="journal article" date="2016" name="Nat. Commun.">
        <title>Thousands of microbial genomes shed light on interconnected biogeochemical processes in an aquifer system.</title>
        <authorList>
            <person name="Anantharaman K."/>
            <person name="Brown C.T."/>
            <person name="Hug L.A."/>
            <person name="Sharon I."/>
            <person name="Castelle C.J."/>
            <person name="Probst A.J."/>
            <person name="Thomas B.C."/>
            <person name="Singh A."/>
            <person name="Wilkins M.J."/>
            <person name="Karaoz U."/>
            <person name="Brodie E.L."/>
            <person name="Williams K.H."/>
            <person name="Hubbard S.S."/>
            <person name="Banfield J.F."/>
        </authorList>
    </citation>
    <scope>NUCLEOTIDE SEQUENCE [LARGE SCALE GENOMIC DNA]</scope>
</reference>
<evidence type="ECO:0008006" key="3">
    <source>
        <dbReference type="Google" id="ProtNLM"/>
    </source>
</evidence>
<dbReference type="STRING" id="1802362.A2806_03825"/>
<dbReference type="Proteomes" id="UP000177629">
    <property type="component" value="Unassembled WGS sequence"/>
</dbReference>
<dbReference type="AlphaFoldDB" id="A0A1G2PKA2"/>
<evidence type="ECO:0000313" key="1">
    <source>
        <dbReference type="EMBL" id="OHA48061.1"/>
    </source>
</evidence>
<protein>
    <recommendedName>
        <fullName evidence="3">Nudix hydrolase domain-containing protein</fullName>
    </recommendedName>
</protein>
<proteinExistence type="predicted"/>
<dbReference type="EMBL" id="MHSS01000009">
    <property type="protein sequence ID" value="OHA48061.1"/>
    <property type="molecule type" value="Genomic_DNA"/>
</dbReference>
<sequence length="257" mass="28967">MAHEKTCYGIPPKPDASPPIELISASEAARIYEERAQHPRDFWIPGWRKTIDGFVHPRYGERRLLAIFNTETGEICGDKILRLEPKGAVTIPWGIDAMRNIRLAFQWQYRDATRKPDAPPWEYGELHHPEYFGCWSLEIPRGFGKEKVAAETIAKEEATEEMGFGKPIGSQALGLACPNTTFDTPQPVFAVQYNIVPPDPRSIRLDPTESVAGIIGWMTLKEINKSIVQQQIYCAFTKAAVAEFCAMLETGELRFSN</sequence>
<comment type="caution">
    <text evidence="1">The sequence shown here is derived from an EMBL/GenBank/DDBJ whole genome shotgun (WGS) entry which is preliminary data.</text>
</comment>
<name>A0A1G2PKA2_9BACT</name>
<evidence type="ECO:0000313" key="2">
    <source>
        <dbReference type="Proteomes" id="UP000177629"/>
    </source>
</evidence>
<accession>A0A1G2PKA2</accession>